<feature type="chain" id="PRO_5025673203" description="Carbohydrate-binding module family 18 protein" evidence="1">
    <location>
        <begin position="22"/>
        <end position="168"/>
    </location>
</feature>
<feature type="signal peptide" evidence="1">
    <location>
        <begin position="1"/>
        <end position="21"/>
    </location>
</feature>
<evidence type="ECO:0000256" key="1">
    <source>
        <dbReference type="SAM" id="SignalP"/>
    </source>
</evidence>
<evidence type="ECO:0000313" key="2">
    <source>
        <dbReference type="EMBL" id="KAF2180399.1"/>
    </source>
</evidence>
<evidence type="ECO:0000313" key="3">
    <source>
        <dbReference type="Proteomes" id="UP000800200"/>
    </source>
</evidence>
<keyword evidence="1" id="KW-0732">Signal</keyword>
<name>A0A6A6DQA1_9PEZI</name>
<accession>A0A6A6DQA1</accession>
<evidence type="ECO:0008006" key="4">
    <source>
        <dbReference type="Google" id="ProtNLM"/>
    </source>
</evidence>
<organism evidence="2 3">
    <name type="scientific">Zopfia rhizophila CBS 207.26</name>
    <dbReference type="NCBI Taxonomy" id="1314779"/>
    <lineage>
        <taxon>Eukaryota</taxon>
        <taxon>Fungi</taxon>
        <taxon>Dikarya</taxon>
        <taxon>Ascomycota</taxon>
        <taxon>Pezizomycotina</taxon>
        <taxon>Dothideomycetes</taxon>
        <taxon>Dothideomycetes incertae sedis</taxon>
        <taxon>Zopfiaceae</taxon>
        <taxon>Zopfia</taxon>
    </lineage>
</organism>
<dbReference type="EMBL" id="ML994658">
    <property type="protein sequence ID" value="KAF2180399.1"/>
    <property type="molecule type" value="Genomic_DNA"/>
</dbReference>
<proteinExistence type="predicted"/>
<keyword evidence="3" id="KW-1185">Reference proteome</keyword>
<dbReference type="OrthoDB" id="5152093at2759"/>
<reference evidence="2" key="1">
    <citation type="journal article" date="2020" name="Stud. Mycol.">
        <title>101 Dothideomycetes genomes: a test case for predicting lifestyles and emergence of pathogens.</title>
        <authorList>
            <person name="Haridas S."/>
            <person name="Albert R."/>
            <person name="Binder M."/>
            <person name="Bloem J."/>
            <person name="Labutti K."/>
            <person name="Salamov A."/>
            <person name="Andreopoulos B."/>
            <person name="Baker S."/>
            <person name="Barry K."/>
            <person name="Bills G."/>
            <person name="Bluhm B."/>
            <person name="Cannon C."/>
            <person name="Castanera R."/>
            <person name="Culley D."/>
            <person name="Daum C."/>
            <person name="Ezra D."/>
            <person name="Gonzalez J."/>
            <person name="Henrissat B."/>
            <person name="Kuo A."/>
            <person name="Liang C."/>
            <person name="Lipzen A."/>
            <person name="Lutzoni F."/>
            <person name="Magnuson J."/>
            <person name="Mondo S."/>
            <person name="Nolan M."/>
            <person name="Ohm R."/>
            <person name="Pangilinan J."/>
            <person name="Park H.-J."/>
            <person name="Ramirez L."/>
            <person name="Alfaro M."/>
            <person name="Sun H."/>
            <person name="Tritt A."/>
            <person name="Yoshinaga Y."/>
            <person name="Zwiers L.-H."/>
            <person name="Turgeon B."/>
            <person name="Goodwin S."/>
            <person name="Spatafora J."/>
            <person name="Crous P."/>
            <person name="Grigoriev I."/>
        </authorList>
    </citation>
    <scope>NUCLEOTIDE SEQUENCE</scope>
    <source>
        <strain evidence="2">CBS 207.26</strain>
    </source>
</reference>
<dbReference type="AlphaFoldDB" id="A0A6A6DQA1"/>
<protein>
    <recommendedName>
        <fullName evidence="4">Carbohydrate-binding module family 18 protein</fullName>
    </recommendedName>
</protein>
<dbReference type="Proteomes" id="UP000800200">
    <property type="component" value="Unassembled WGS sequence"/>
</dbReference>
<sequence>MAIRRLLHSLILTYLSVFALGEGVEPRLAGKPAGVGRGYSIDERSLFGRQILGDGCPYGYNPCGDRCMPIGGECCNNDGRYCPFGSYCTVIAGSNCCCETGEVCDYCPGDEIPSSYVPLPESTPAPSTIESLTSYAPSTVTYYSWTYYDFTITWYFTLRSSYNMLEHY</sequence>
<gene>
    <name evidence="2" type="ORF">K469DRAFT_639854</name>
</gene>